<feature type="compositionally biased region" description="Acidic residues" evidence="1">
    <location>
        <begin position="39"/>
        <end position="57"/>
    </location>
</feature>
<dbReference type="EMBL" id="JAWDJR010000003">
    <property type="protein sequence ID" value="KAK9977285.1"/>
    <property type="molecule type" value="Genomic_DNA"/>
</dbReference>
<organism evidence="2 3">
    <name type="scientific">Culter alburnus</name>
    <name type="common">Topmouth culter</name>
    <dbReference type="NCBI Taxonomy" id="194366"/>
    <lineage>
        <taxon>Eukaryota</taxon>
        <taxon>Metazoa</taxon>
        <taxon>Chordata</taxon>
        <taxon>Craniata</taxon>
        <taxon>Vertebrata</taxon>
        <taxon>Euteleostomi</taxon>
        <taxon>Actinopterygii</taxon>
        <taxon>Neopterygii</taxon>
        <taxon>Teleostei</taxon>
        <taxon>Ostariophysi</taxon>
        <taxon>Cypriniformes</taxon>
        <taxon>Xenocyprididae</taxon>
        <taxon>Xenocypridinae</taxon>
        <taxon>Culter</taxon>
    </lineage>
</organism>
<sequence>MSGKRQLSILSFTLRGKPPKKARLQDAGPEKVAKRVGPLEEETEEETVQVEEEETVEEMAGLEPNCFKWEPTPQMIKESKKATNTYNKLVKIWLNCVQ</sequence>
<reference evidence="2 3" key="1">
    <citation type="submission" date="2024-05" db="EMBL/GenBank/DDBJ databases">
        <title>A high-quality chromosomal-level genome assembly of Topmouth culter (Culter alburnus).</title>
        <authorList>
            <person name="Zhao H."/>
        </authorList>
    </citation>
    <scope>NUCLEOTIDE SEQUENCE [LARGE SCALE GENOMIC DNA]</scope>
    <source>
        <strain evidence="2">CATC2023</strain>
        <tissue evidence="2">Muscle</tissue>
    </source>
</reference>
<dbReference type="AlphaFoldDB" id="A0AAW2AU43"/>
<accession>A0AAW2AU43</accession>
<evidence type="ECO:0000313" key="2">
    <source>
        <dbReference type="EMBL" id="KAK9977285.1"/>
    </source>
</evidence>
<comment type="caution">
    <text evidence="2">The sequence shown here is derived from an EMBL/GenBank/DDBJ whole genome shotgun (WGS) entry which is preliminary data.</text>
</comment>
<gene>
    <name evidence="2" type="ORF">ABG768_019106</name>
</gene>
<proteinExistence type="predicted"/>
<keyword evidence="3" id="KW-1185">Reference proteome</keyword>
<evidence type="ECO:0000313" key="3">
    <source>
        <dbReference type="Proteomes" id="UP001479290"/>
    </source>
</evidence>
<dbReference type="Proteomes" id="UP001479290">
    <property type="component" value="Unassembled WGS sequence"/>
</dbReference>
<protein>
    <submittedName>
        <fullName evidence="2">Uncharacterized protein</fullName>
    </submittedName>
</protein>
<feature type="region of interest" description="Disordered" evidence="1">
    <location>
        <begin position="18"/>
        <end position="64"/>
    </location>
</feature>
<name>A0AAW2AU43_CULAL</name>
<evidence type="ECO:0000256" key="1">
    <source>
        <dbReference type="SAM" id="MobiDB-lite"/>
    </source>
</evidence>